<proteinExistence type="predicted"/>
<protein>
    <submittedName>
        <fullName evidence="1">Uncharacterized protein</fullName>
    </submittedName>
</protein>
<accession>I3EEM8</accession>
<organism evidence="1 2">
    <name type="scientific">Nematocida parisii (strain ERTm3)</name>
    <name type="common">Nematode killer fungus</name>
    <dbReference type="NCBI Taxonomy" id="935791"/>
    <lineage>
        <taxon>Eukaryota</taxon>
        <taxon>Fungi</taxon>
        <taxon>Fungi incertae sedis</taxon>
        <taxon>Microsporidia</taxon>
        <taxon>Nematocida</taxon>
    </lineage>
</organism>
<dbReference type="AlphaFoldDB" id="I3EEM8"/>
<gene>
    <name evidence="1" type="ORF">NEQG_02222</name>
</gene>
<dbReference type="VEuPathDB" id="MicrosporidiaDB:NEQG_02222"/>
<evidence type="ECO:0000313" key="2">
    <source>
        <dbReference type="Proteomes" id="UP000002872"/>
    </source>
</evidence>
<dbReference type="InParanoid" id="I3EEM8"/>
<reference evidence="1" key="1">
    <citation type="submission" date="2011-01" db="EMBL/GenBank/DDBJ databases">
        <title>The Genome Sequence of Nematocida parisii strain ERTm3.</title>
        <authorList>
            <consortium name="The Broad Institute Genome Sequencing Platform"/>
            <consortium name="The Broad Institute Genome Sequencing Center for Infectious Disease"/>
            <person name="Cuomo C."/>
            <person name="Troemel E."/>
            <person name="Young S.K."/>
            <person name="Zeng Q."/>
            <person name="Gargeya S."/>
            <person name="Fitzgerald M."/>
            <person name="Haas B."/>
            <person name="Abouelleil A."/>
            <person name="Alvarado L."/>
            <person name="Arachchi H.M."/>
            <person name="Berlin A."/>
            <person name="Chapman S.B."/>
            <person name="Gearin G."/>
            <person name="Goldberg J."/>
            <person name="Griggs A."/>
            <person name="Gujja S."/>
            <person name="Hansen M."/>
            <person name="Heiman D."/>
            <person name="Howarth C."/>
            <person name="Larimer J."/>
            <person name="Lui A."/>
            <person name="MacDonald P.J.P."/>
            <person name="McCowen C."/>
            <person name="Montmayeur A."/>
            <person name="Murphy C."/>
            <person name="Neiman D."/>
            <person name="Pearson M."/>
            <person name="Priest M."/>
            <person name="Roberts A."/>
            <person name="Saif S."/>
            <person name="Shea T."/>
            <person name="Sisk P."/>
            <person name="Stolte C."/>
            <person name="Sykes S."/>
            <person name="Wortman J."/>
            <person name="Nusbaum C."/>
            <person name="Birren B."/>
        </authorList>
    </citation>
    <scope>NUCLEOTIDE SEQUENCE</scope>
    <source>
        <strain evidence="1">ERTm3</strain>
    </source>
</reference>
<sequence length="64" mass="7591">MILIQTTTKELKTRPRHYTAPSFAFNKGTIGYTDTLSLVDYYLTHSRLSRRAHVTDQKYFILFY</sequence>
<evidence type="ECO:0000313" key="1">
    <source>
        <dbReference type="EMBL" id="EIJ87675.1"/>
    </source>
</evidence>
<keyword evidence="2" id="KW-1185">Reference proteome</keyword>
<dbReference type="EMBL" id="GL870881">
    <property type="protein sequence ID" value="EIJ87675.1"/>
    <property type="molecule type" value="Genomic_DNA"/>
</dbReference>
<dbReference type="Proteomes" id="UP000002872">
    <property type="component" value="Unassembled WGS sequence"/>
</dbReference>
<dbReference type="HOGENOM" id="CLU_2868180_0_0_1"/>
<name>I3EEM8_NEMP3</name>